<keyword evidence="2" id="KW-1185">Reference proteome</keyword>
<sequence>MQAPETLRLVGLTLPANSPALRDHMRPPERRTENYQQTYDRTTLFYDIVRRPERGDLLITAPPLMNLRPLLTDGLRDAQDAPLRLRIRDFDKYTQIRVAGMHDRLTFHGPSEVTEVRPRADDAPRFAGLNCAVTMNRNNPLPWVQAWALHHVREHRLEGVLIFDNGSTDYTPDDLARALALVPGLKSICVASAPYPYGTTDKVLKGETRPNFLQPAMLNLARGSFLRQARAVLNCDIDELVLSRDGSSVFDRAASKPWGAARLPVYWADPAPGTQGPSPQWAHRWRSPTRTRTPRKWCVAPRGLLSKMGWYVHHVGGEAFKLNRESTAHEIVHCRACSTGWHPFKARHKAAGELREDPELAALMDDLELQVKELGFAQ</sequence>
<comment type="caution">
    <text evidence="1">The sequence shown here is derived from an EMBL/GenBank/DDBJ whole genome shotgun (WGS) entry which is preliminary data.</text>
</comment>
<dbReference type="RefSeq" id="WP_366192470.1">
    <property type="nucleotide sequence ID" value="NZ_JBFBVU010000007.1"/>
</dbReference>
<proteinExistence type="predicted"/>
<reference evidence="1 2" key="1">
    <citation type="submission" date="2024-07" db="EMBL/GenBank/DDBJ databases">
        <authorList>
            <person name="Kang M."/>
        </authorList>
    </citation>
    <scope>NUCLEOTIDE SEQUENCE [LARGE SCALE GENOMIC DNA]</scope>
    <source>
        <strain evidence="1 2">DFM31</strain>
    </source>
</reference>
<dbReference type="Proteomes" id="UP001553161">
    <property type="component" value="Unassembled WGS sequence"/>
</dbReference>
<name>A0ABV3L517_9RHOB</name>
<gene>
    <name evidence="1" type="ORF">AB0T83_07800</name>
</gene>
<accession>A0ABV3L517</accession>
<dbReference type="EMBL" id="JBFBVU010000007">
    <property type="protein sequence ID" value="MEV8466677.1"/>
    <property type="molecule type" value="Genomic_DNA"/>
</dbReference>
<evidence type="ECO:0000313" key="2">
    <source>
        <dbReference type="Proteomes" id="UP001553161"/>
    </source>
</evidence>
<protein>
    <recommendedName>
        <fullName evidence="3">Glycosyltransferase family 2 protein</fullName>
    </recommendedName>
</protein>
<organism evidence="1 2">
    <name type="scientific">Meridianimarinicoccus marinus</name>
    <dbReference type="NCBI Taxonomy" id="3231483"/>
    <lineage>
        <taxon>Bacteria</taxon>
        <taxon>Pseudomonadati</taxon>
        <taxon>Pseudomonadota</taxon>
        <taxon>Alphaproteobacteria</taxon>
        <taxon>Rhodobacterales</taxon>
        <taxon>Paracoccaceae</taxon>
        <taxon>Meridianimarinicoccus</taxon>
    </lineage>
</organism>
<evidence type="ECO:0008006" key="3">
    <source>
        <dbReference type="Google" id="ProtNLM"/>
    </source>
</evidence>
<evidence type="ECO:0000313" key="1">
    <source>
        <dbReference type="EMBL" id="MEV8466677.1"/>
    </source>
</evidence>